<comment type="caution">
    <text evidence="2">The sequence shown here is derived from an EMBL/GenBank/DDBJ whole genome shotgun (WGS) entry which is preliminary data.</text>
</comment>
<keyword evidence="3" id="KW-1185">Reference proteome</keyword>
<evidence type="ECO:0000259" key="1">
    <source>
        <dbReference type="Pfam" id="PF22936"/>
    </source>
</evidence>
<accession>A0AAV3R9K0</accession>
<gene>
    <name evidence="2" type="ORF">LIER_26359</name>
</gene>
<feature type="domain" description="Retrovirus-related Pol polyprotein from transposon TNT 1-94-like beta-barrel" evidence="1">
    <location>
        <begin position="66"/>
        <end position="139"/>
    </location>
</feature>
<proteinExistence type="predicted"/>
<dbReference type="InterPro" id="IPR054722">
    <property type="entry name" value="PolX-like_BBD"/>
</dbReference>
<reference evidence="2 3" key="1">
    <citation type="submission" date="2024-01" db="EMBL/GenBank/DDBJ databases">
        <title>The complete chloroplast genome sequence of Lithospermum erythrorhizon: insights into the phylogenetic relationship among Boraginaceae species and the maternal lineages of purple gromwells.</title>
        <authorList>
            <person name="Okada T."/>
            <person name="Watanabe K."/>
        </authorList>
    </citation>
    <scope>NUCLEOTIDE SEQUENCE [LARGE SCALE GENOMIC DNA]</scope>
</reference>
<protein>
    <recommendedName>
        <fullName evidence="1">Retrovirus-related Pol polyprotein from transposon TNT 1-94-like beta-barrel domain-containing protein</fullName>
    </recommendedName>
</protein>
<evidence type="ECO:0000313" key="2">
    <source>
        <dbReference type="EMBL" id="GAA0172554.1"/>
    </source>
</evidence>
<dbReference type="Proteomes" id="UP001454036">
    <property type="component" value="Unassembled WGS sequence"/>
</dbReference>
<evidence type="ECO:0000313" key="3">
    <source>
        <dbReference type="Proteomes" id="UP001454036"/>
    </source>
</evidence>
<name>A0AAV3R9K0_LITER</name>
<dbReference type="EMBL" id="BAABME010008183">
    <property type="protein sequence ID" value="GAA0172554.1"/>
    <property type="molecule type" value="Genomic_DNA"/>
</dbReference>
<sequence>MVYEAKHHEFRSAPINMENKYVAANSDVGLVRRFSGMQWQKLLNQLGNSETIYAKSLMGKSVTNSWIIDTGASIHVIGDISILTYIIDLPRCPIGLSDGNLDYATKSGRVQLFSEFILYDVLYVPQFTCNLIFVTKLSDNMNCVIQFTKDACLIRDPTLRTLIGIGERMDVLYYFCSIPKALMFHVDGKLFLLIDKTEVLKYFMQFCALIDRQFDAKVRFVRSDNETEFPCL</sequence>
<dbReference type="Pfam" id="PF22936">
    <property type="entry name" value="Pol_BBD"/>
    <property type="match status" value="1"/>
</dbReference>
<dbReference type="AlphaFoldDB" id="A0AAV3R9K0"/>
<organism evidence="2 3">
    <name type="scientific">Lithospermum erythrorhizon</name>
    <name type="common">Purple gromwell</name>
    <name type="synonym">Lithospermum officinale var. erythrorhizon</name>
    <dbReference type="NCBI Taxonomy" id="34254"/>
    <lineage>
        <taxon>Eukaryota</taxon>
        <taxon>Viridiplantae</taxon>
        <taxon>Streptophyta</taxon>
        <taxon>Embryophyta</taxon>
        <taxon>Tracheophyta</taxon>
        <taxon>Spermatophyta</taxon>
        <taxon>Magnoliopsida</taxon>
        <taxon>eudicotyledons</taxon>
        <taxon>Gunneridae</taxon>
        <taxon>Pentapetalae</taxon>
        <taxon>asterids</taxon>
        <taxon>lamiids</taxon>
        <taxon>Boraginales</taxon>
        <taxon>Boraginaceae</taxon>
        <taxon>Boraginoideae</taxon>
        <taxon>Lithospermeae</taxon>
        <taxon>Lithospermum</taxon>
    </lineage>
</organism>